<dbReference type="Gene3D" id="3.40.630.30">
    <property type="match status" value="1"/>
</dbReference>
<dbReference type="CDD" id="cd04301">
    <property type="entry name" value="NAT_SF"/>
    <property type="match status" value="1"/>
</dbReference>
<dbReference type="PANTHER" id="PTHR43877">
    <property type="entry name" value="AMINOALKYLPHOSPHONATE N-ACETYLTRANSFERASE-RELATED-RELATED"/>
    <property type="match status" value="1"/>
</dbReference>
<evidence type="ECO:0000256" key="1">
    <source>
        <dbReference type="ARBA" id="ARBA00022679"/>
    </source>
</evidence>
<sequence>MLTFPELAMEFLDAPSWRLRVTEFRHTARGVMGGIMEASRESKLPKDETLELPNPAPALQLKHPHWRLLRLVLHDAGPPPLGAKPVPVAFFSVVPEPLISKTKEDVVVRLATHYDRTNWQELFSEYRKTQIPGGSPPFVEADVAAEAVWHLFAHGGECKTHRWRAQLLVAYSGSTLLGAAHLVLQPRDAGDTESWRGFLNDIFVSPAATGKGIGRVIMSRVLAECQKASLPELCWFCLSENEAAMSFYQRMGFKPTPATVWNYPGMYEAA</sequence>
<keyword evidence="2" id="KW-0012">Acyltransferase</keyword>
<accession>A0ABP0LWU7</accession>
<feature type="domain" description="N-acetyltransferase" evidence="3">
    <location>
        <begin position="106"/>
        <end position="270"/>
    </location>
</feature>
<keyword evidence="5" id="KW-1185">Reference proteome</keyword>
<keyword evidence="1" id="KW-0808">Transferase</keyword>
<dbReference type="EMBL" id="CAXAMM010018580">
    <property type="protein sequence ID" value="CAK9043708.1"/>
    <property type="molecule type" value="Genomic_DNA"/>
</dbReference>
<evidence type="ECO:0000313" key="4">
    <source>
        <dbReference type="EMBL" id="CAK9043708.1"/>
    </source>
</evidence>
<proteinExistence type="predicted"/>
<dbReference type="InterPro" id="IPR050832">
    <property type="entry name" value="Bact_Acetyltransf"/>
</dbReference>
<organism evidence="4 5">
    <name type="scientific">Durusdinium trenchii</name>
    <dbReference type="NCBI Taxonomy" id="1381693"/>
    <lineage>
        <taxon>Eukaryota</taxon>
        <taxon>Sar</taxon>
        <taxon>Alveolata</taxon>
        <taxon>Dinophyceae</taxon>
        <taxon>Suessiales</taxon>
        <taxon>Symbiodiniaceae</taxon>
        <taxon>Durusdinium</taxon>
    </lineage>
</organism>
<comment type="caution">
    <text evidence="4">The sequence shown here is derived from an EMBL/GenBank/DDBJ whole genome shotgun (WGS) entry which is preliminary data.</text>
</comment>
<evidence type="ECO:0000313" key="5">
    <source>
        <dbReference type="Proteomes" id="UP001642464"/>
    </source>
</evidence>
<name>A0ABP0LWU7_9DINO</name>
<evidence type="ECO:0000259" key="3">
    <source>
        <dbReference type="PROSITE" id="PS51186"/>
    </source>
</evidence>
<protein>
    <submittedName>
        <fullName evidence="4">Developmentally-regulated G-protein 1</fullName>
    </submittedName>
</protein>
<dbReference type="Pfam" id="PF00583">
    <property type="entry name" value="Acetyltransf_1"/>
    <property type="match status" value="1"/>
</dbReference>
<evidence type="ECO:0000256" key="2">
    <source>
        <dbReference type="ARBA" id="ARBA00023315"/>
    </source>
</evidence>
<gene>
    <name evidence="4" type="ORF">SCF082_LOCUS24935</name>
</gene>
<dbReference type="SUPFAM" id="SSF55729">
    <property type="entry name" value="Acyl-CoA N-acyltransferases (Nat)"/>
    <property type="match status" value="1"/>
</dbReference>
<dbReference type="Proteomes" id="UP001642464">
    <property type="component" value="Unassembled WGS sequence"/>
</dbReference>
<reference evidence="4 5" key="1">
    <citation type="submission" date="2024-02" db="EMBL/GenBank/DDBJ databases">
        <authorList>
            <person name="Chen Y."/>
            <person name="Shah S."/>
            <person name="Dougan E. K."/>
            <person name="Thang M."/>
            <person name="Chan C."/>
        </authorList>
    </citation>
    <scope>NUCLEOTIDE SEQUENCE [LARGE SCALE GENOMIC DNA]</scope>
</reference>
<dbReference type="InterPro" id="IPR016181">
    <property type="entry name" value="Acyl_CoA_acyltransferase"/>
</dbReference>
<dbReference type="InterPro" id="IPR000182">
    <property type="entry name" value="GNAT_dom"/>
</dbReference>
<dbReference type="PROSITE" id="PS51186">
    <property type="entry name" value="GNAT"/>
    <property type="match status" value="1"/>
</dbReference>